<organism evidence="2 3">
    <name type="scientific">Deinococcus puniceus</name>
    <dbReference type="NCBI Taxonomy" id="1182568"/>
    <lineage>
        <taxon>Bacteria</taxon>
        <taxon>Thermotogati</taxon>
        <taxon>Deinococcota</taxon>
        <taxon>Deinococci</taxon>
        <taxon>Deinococcales</taxon>
        <taxon>Deinococcaceae</taxon>
        <taxon>Deinococcus</taxon>
    </lineage>
</organism>
<name>A0A172T7B2_9DEIO</name>
<dbReference type="KEGG" id="dpu:SU48_02635"/>
<keyword evidence="1" id="KW-0812">Transmembrane</keyword>
<protein>
    <submittedName>
        <fullName evidence="2">Uncharacterized protein</fullName>
    </submittedName>
</protein>
<evidence type="ECO:0000313" key="3">
    <source>
        <dbReference type="Proteomes" id="UP000077363"/>
    </source>
</evidence>
<keyword evidence="1" id="KW-1133">Transmembrane helix</keyword>
<dbReference type="AlphaFoldDB" id="A0A172T7B2"/>
<sequence length="240" mass="25349">MADEMHAPIPKPAPNADAPRWRSLALAALWVQVASLFGLVAYVLWRGNAAGGLDELVWLSAFDSFLAALVMWWWTATFARVTLGQAISTEPLPGPVAPGAGQLRALRAAFPWLTALRLSLWFLTVLSVVNTSSSEANPVALTALLTVWGAAIFASNAMYGSLARLAPNPADPLGRERLLGWLNLSAALAVAMTVVNVVPTAGFSSEPNLTSQVVYGVAGLLDVAATLLAFRALQTMPTEA</sequence>
<feature type="transmembrane region" description="Helical" evidence="1">
    <location>
        <begin position="179"/>
        <end position="201"/>
    </location>
</feature>
<feature type="transmembrane region" description="Helical" evidence="1">
    <location>
        <begin position="141"/>
        <end position="159"/>
    </location>
</feature>
<dbReference type="STRING" id="1182568.SU48_02635"/>
<dbReference type="EMBL" id="CP011387">
    <property type="protein sequence ID" value="ANE42837.1"/>
    <property type="molecule type" value="Genomic_DNA"/>
</dbReference>
<dbReference type="Proteomes" id="UP000077363">
    <property type="component" value="Chromosome"/>
</dbReference>
<dbReference type="OrthoDB" id="62991at2"/>
<feature type="transmembrane region" description="Helical" evidence="1">
    <location>
        <begin position="24"/>
        <end position="44"/>
    </location>
</feature>
<feature type="transmembrane region" description="Helical" evidence="1">
    <location>
        <begin position="56"/>
        <end position="74"/>
    </location>
</feature>
<keyword evidence="1" id="KW-0472">Membrane</keyword>
<dbReference type="RefSeq" id="WP_064013892.1">
    <property type="nucleotide sequence ID" value="NZ_CP011387.1"/>
</dbReference>
<feature type="transmembrane region" description="Helical" evidence="1">
    <location>
        <begin position="213"/>
        <end position="233"/>
    </location>
</feature>
<evidence type="ECO:0000313" key="2">
    <source>
        <dbReference type="EMBL" id="ANE42837.1"/>
    </source>
</evidence>
<evidence type="ECO:0000256" key="1">
    <source>
        <dbReference type="SAM" id="Phobius"/>
    </source>
</evidence>
<gene>
    <name evidence="2" type="ORF">SU48_02635</name>
</gene>
<dbReference type="PATRIC" id="fig|1182568.3.peg.552"/>
<accession>A0A172T7B2</accession>
<reference evidence="2 3" key="1">
    <citation type="submission" date="2015-01" db="EMBL/GenBank/DDBJ databases">
        <title>Deinococcus puniceus/DY1/ whole genome sequencing.</title>
        <authorList>
            <person name="Kim M.K."/>
            <person name="Srinivasan S."/>
            <person name="Lee J.-J."/>
        </authorList>
    </citation>
    <scope>NUCLEOTIDE SEQUENCE [LARGE SCALE GENOMIC DNA]</scope>
    <source>
        <strain evidence="2 3">DY1</strain>
    </source>
</reference>
<proteinExistence type="predicted"/>
<feature type="transmembrane region" description="Helical" evidence="1">
    <location>
        <begin position="109"/>
        <end position="129"/>
    </location>
</feature>
<keyword evidence="3" id="KW-1185">Reference proteome</keyword>